<dbReference type="AlphaFoldDB" id="A0A4S8LWQ9"/>
<gene>
    <name evidence="1" type="ORF">K435DRAFT_839995</name>
</gene>
<dbReference type="OrthoDB" id="2614725at2759"/>
<dbReference type="Pfam" id="PF14223">
    <property type="entry name" value="Retrotran_gag_2"/>
    <property type="match status" value="1"/>
</dbReference>
<reference evidence="1 2" key="1">
    <citation type="journal article" date="2019" name="Nat. Ecol. Evol.">
        <title>Megaphylogeny resolves global patterns of mushroom evolution.</title>
        <authorList>
            <person name="Varga T."/>
            <person name="Krizsan K."/>
            <person name="Foldi C."/>
            <person name="Dima B."/>
            <person name="Sanchez-Garcia M."/>
            <person name="Sanchez-Ramirez S."/>
            <person name="Szollosi G.J."/>
            <person name="Szarkandi J.G."/>
            <person name="Papp V."/>
            <person name="Albert L."/>
            <person name="Andreopoulos W."/>
            <person name="Angelini C."/>
            <person name="Antonin V."/>
            <person name="Barry K.W."/>
            <person name="Bougher N.L."/>
            <person name="Buchanan P."/>
            <person name="Buyck B."/>
            <person name="Bense V."/>
            <person name="Catcheside P."/>
            <person name="Chovatia M."/>
            <person name="Cooper J."/>
            <person name="Damon W."/>
            <person name="Desjardin D."/>
            <person name="Finy P."/>
            <person name="Geml J."/>
            <person name="Haridas S."/>
            <person name="Hughes K."/>
            <person name="Justo A."/>
            <person name="Karasinski D."/>
            <person name="Kautmanova I."/>
            <person name="Kiss B."/>
            <person name="Kocsube S."/>
            <person name="Kotiranta H."/>
            <person name="LaButti K.M."/>
            <person name="Lechner B.E."/>
            <person name="Liimatainen K."/>
            <person name="Lipzen A."/>
            <person name="Lukacs Z."/>
            <person name="Mihaltcheva S."/>
            <person name="Morgado L.N."/>
            <person name="Niskanen T."/>
            <person name="Noordeloos M.E."/>
            <person name="Ohm R.A."/>
            <person name="Ortiz-Santana B."/>
            <person name="Ovrebo C."/>
            <person name="Racz N."/>
            <person name="Riley R."/>
            <person name="Savchenko A."/>
            <person name="Shiryaev A."/>
            <person name="Soop K."/>
            <person name="Spirin V."/>
            <person name="Szebenyi C."/>
            <person name="Tomsovsky M."/>
            <person name="Tulloss R.E."/>
            <person name="Uehling J."/>
            <person name="Grigoriev I.V."/>
            <person name="Vagvolgyi C."/>
            <person name="Papp T."/>
            <person name="Martin F.M."/>
            <person name="Miettinen O."/>
            <person name="Hibbett D.S."/>
            <person name="Nagy L.G."/>
        </authorList>
    </citation>
    <scope>NUCLEOTIDE SEQUENCE [LARGE SCALE GENOMIC DNA]</scope>
    <source>
        <strain evidence="1 2">CBS 962.96</strain>
    </source>
</reference>
<evidence type="ECO:0000313" key="2">
    <source>
        <dbReference type="Proteomes" id="UP000297245"/>
    </source>
</evidence>
<sequence length="465" mass="52293">MEPVRLNPEIWETRIVNGREQGRCRVCNDVNWRRKDSCIRHEKAQIHLDQLGRVRAQSDKETHDIQEHADALFSIFQFQDSATAPLSNISGSDSPPDLSLGSLGALSLLESLRNGNSDSQHNDTIIHLCLRYYEAEVFTFSVFDTTKQRLTFVLLTSSSTEQTRPSSRLSIVSLHDPVFVPVPSPTLSEVKFMSTLASDTTRPSVSIITLNTSLFKHDSLSKDQNHFSSWKRQFIQTLRMNQGADGYLTGRILCPSADTEPRAYSNWNANNGSILGFMGLVIDEAEQEVIDGASTAEAAWKLLVKRHAQEGPVKQVQLIQEALNVRYSPSEKYSTTSSKLTTLNKRIWDMGSLDSELFLCIIMINSMSNVPELRATRENVAQQFAQSDGTKPDLEKNPTARKYDSSDIKRALDMAQGLLPRNQAFAVRSVAFRDVRDQSVTRRIGACRPGVAWQEKLLLNREKFV</sequence>
<protein>
    <submittedName>
        <fullName evidence="1">Uncharacterized protein</fullName>
    </submittedName>
</protein>
<accession>A0A4S8LWQ9</accession>
<dbReference type="EMBL" id="ML179231">
    <property type="protein sequence ID" value="THU94136.1"/>
    <property type="molecule type" value="Genomic_DNA"/>
</dbReference>
<organism evidence="1 2">
    <name type="scientific">Dendrothele bispora (strain CBS 962.96)</name>
    <dbReference type="NCBI Taxonomy" id="1314807"/>
    <lineage>
        <taxon>Eukaryota</taxon>
        <taxon>Fungi</taxon>
        <taxon>Dikarya</taxon>
        <taxon>Basidiomycota</taxon>
        <taxon>Agaricomycotina</taxon>
        <taxon>Agaricomycetes</taxon>
        <taxon>Agaricomycetidae</taxon>
        <taxon>Agaricales</taxon>
        <taxon>Agaricales incertae sedis</taxon>
        <taxon>Dendrothele</taxon>
    </lineage>
</organism>
<evidence type="ECO:0000313" key="1">
    <source>
        <dbReference type="EMBL" id="THU94136.1"/>
    </source>
</evidence>
<dbReference type="Proteomes" id="UP000297245">
    <property type="component" value="Unassembled WGS sequence"/>
</dbReference>
<keyword evidence="2" id="KW-1185">Reference proteome</keyword>
<name>A0A4S8LWQ9_DENBC</name>
<proteinExistence type="predicted"/>